<dbReference type="NCBIfam" id="TIGR00254">
    <property type="entry name" value="GGDEF"/>
    <property type="match status" value="1"/>
</dbReference>
<dbReference type="PROSITE" id="PS50887">
    <property type="entry name" value="GGDEF"/>
    <property type="match status" value="1"/>
</dbReference>
<dbReference type="SUPFAM" id="SSF55785">
    <property type="entry name" value="PYP-like sensor domain (PAS domain)"/>
    <property type="match status" value="1"/>
</dbReference>
<evidence type="ECO:0000259" key="3">
    <source>
        <dbReference type="PROSITE" id="PS50883"/>
    </source>
</evidence>
<dbReference type="InterPro" id="IPR043128">
    <property type="entry name" value="Rev_trsase/Diguanyl_cyclase"/>
</dbReference>
<proteinExistence type="predicted"/>
<dbReference type="Pfam" id="PF00563">
    <property type="entry name" value="EAL"/>
    <property type="match status" value="1"/>
</dbReference>
<feature type="domain" description="HAMP" evidence="4">
    <location>
        <begin position="175"/>
        <end position="229"/>
    </location>
</feature>
<dbReference type="InterPro" id="IPR029787">
    <property type="entry name" value="Nucleotide_cyclase"/>
</dbReference>
<feature type="domain" description="EAL" evidence="3">
    <location>
        <begin position="538"/>
        <end position="791"/>
    </location>
</feature>
<dbReference type="PROSITE" id="PS50885">
    <property type="entry name" value="HAMP"/>
    <property type="match status" value="1"/>
</dbReference>
<keyword evidence="1" id="KW-0472">Membrane</keyword>
<dbReference type="Pfam" id="PF13188">
    <property type="entry name" value="PAS_8"/>
    <property type="match status" value="1"/>
</dbReference>
<dbReference type="PROSITE" id="PS50883">
    <property type="entry name" value="EAL"/>
    <property type="match status" value="1"/>
</dbReference>
<dbReference type="Pfam" id="PF00990">
    <property type="entry name" value="GGDEF"/>
    <property type="match status" value="1"/>
</dbReference>
<dbReference type="Gene3D" id="3.30.450.20">
    <property type="entry name" value="PAS domain"/>
    <property type="match status" value="1"/>
</dbReference>
<dbReference type="Gene3D" id="6.10.340.10">
    <property type="match status" value="1"/>
</dbReference>
<protein>
    <submittedName>
        <fullName evidence="6">EAL domain-containing protein</fullName>
    </submittedName>
</protein>
<evidence type="ECO:0000259" key="5">
    <source>
        <dbReference type="PROSITE" id="PS50887"/>
    </source>
</evidence>
<dbReference type="Gene3D" id="3.20.20.450">
    <property type="entry name" value="EAL domain"/>
    <property type="match status" value="1"/>
</dbReference>
<dbReference type="AlphaFoldDB" id="A0A6N8EG69"/>
<evidence type="ECO:0000313" key="7">
    <source>
        <dbReference type="Proteomes" id="UP000434044"/>
    </source>
</evidence>
<dbReference type="PANTHER" id="PTHR44757">
    <property type="entry name" value="DIGUANYLATE CYCLASE DGCP"/>
    <property type="match status" value="1"/>
</dbReference>
<keyword evidence="7" id="KW-1185">Reference proteome</keyword>
<dbReference type="SMART" id="SM00091">
    <property type="entry name" value="PAS"/>
    <property type="match status" value="1"/>
</dbReference>
<organism evidence="6 7">
    <name type="scientific">Allochromatium palmeri</name>
    <dbReference type="NCBI Taxonomy" id="231048"/>
    <lineage>
        <taxon>Bacteria</taxon>
        <taxon>Pseudomonadati</taxon>
        <taxon>Pseudomonadota</taxon>
        <taxon>Gammaproteobacteria</taxon>
        <taxon>Chromatiales</taxon>
        <taxon>Chromatiaceae</taxon>
        <taxon>Allochromatium</taxon>
    </lineage>
</organism>
<evidence type="ECO:0000259" key="2">
    <source>
        <dbReference type="PROSITE" id="PS50112"/>
    </source>
</evidence>
<feature type="transmembrane region" description="Helical" evidence="1">
    <location>
        <begin position="158"/>
        <end position="178"/>
    </location>
</feature>
<dbReference type="InterPro" id="IPR000160">
    <property type="entry name" value="GGDEF_dom"/>
</dbReference>
<dbReference type="CDD" id="cd06225">
    <property type="entry name" value="HAMP"/>
    <property type="match status" value="1"/>
</dbReference>
<evidence type="ECO:0000313" key="6">
    <source>
        <dbReference type="EMBL" id="MTW22058.1"/>
    </source>
</evidence>
<dbReference type="GO" id="GO:0016020">
    <property type="term" value="C:membrane"/>
    <property type="evidence" value="ECO:0007669"/>
    <property type="project" value="InterPro"/>
</dbReference>
<dbReference type="InterPro" id="IPR035919">
    <property type="entry name" value="EAL_sf"/>
</dbReference>
<feature type="transmembrane region" description="Helical" evidence="1">
    <location>
        <begin position="12"/>
        <end position="33"/>
    </location>
</feature>
<gene>
    <name evidence="6" type="ORF">GJ668_13280</name>
</gene>
<reference evidence="6 7" key="1">
    <citation type="submission" date="2019-11" db="EMBL/GenBank/DDBJ databases">
        <title>Whole-genome sequence of the anaerobic purple sulfur bacterium Allochromatium palmeri DSM 15591.</title>
        <authorList>
            <person name="Kyndt J.A."/>
            <person name="Meyer T.E."/>
        </authorList>
    </citation>
    <scope>NUCLEOTIDE SEQUENCE [LARGE SCALE GENOMIC DNA]</scope>
    <source>
        <strain evidence="6 7">DSM 15591</strain>
    </source>
</reference>
<name>A0A6N8EG69_9GAMM</name>
<sequence length="800" mass="88071">MHLRWHRSILSRTGTVLVAVFLLIGTITVGINLQHNRSHGEKASKLRLNQLLDTVESTASVACFTGDKVLANELASGLLRNSEVLAVVIQADDRELVSLRRQADNVDLATEPSVTPLVRDVFSPFTPETRVGRIRLTPNQQVIGEVMRQELLGAMLQMALQLVLVAFAVAVAMLFLIIRPIKAISDGLHRMDASRGERLPLPAGHQDSEIGMLVEDVNLMADHLVQVLNEERGLRMQREIDERRYHAIFENADTGLFVLDNEGVLTSWNPAFARLMHLSTRTEQTAQRSLFSFGWKDPARLADVLLKSLSSQQSTSGDLHFCSPEAPDRWLNIMLTPIADQTIQGVIHDVTQHKEAEHSARQLAVTDSLTGLPNQLGLERHLHELARACDLTQGTGFALVLISLDDFKRVSTGFGPTAGDDILKEAGRRLSSSVKGTDIAARLGVDQFAVLLPGISLDLDTERVTERILHALHKHYFVAGSPVQLQISAGIAFYPHDADAGVAELLQHADLALSEAKSSHGSSIRFFDPTLAEIAKHRQRLENDLRRAIRAGQFALFLQPIVDLTQNALVGAEALLRWQHPEHGLVPPDEFIPLAEETGLINDIGLWVLEEAGKQLAVWQQAGLPLYLSVNVSGRQIPDGLPPSLLVDQAARLGFSPASLALEITEGVLLSDFGSAQSWLDAVRSSGFPVYLDDFGTGYSSLSYLKRFAVDRLKVDKSFVRDIGTNLGDRALVAAVTAMARSFHLDVVAEGVEDADHVRLLRHMGCRYAQGYYFSRPVPMESFHEFSARIPELLRATLDS</sequence>
<dbReference type="SUPFAM" id="SSF141868">
    <property type="entry name" value="EAL domain-like"/>
    <property type="match status" value="1"/>
</dbReference>
<dbReference type="PROSITE" id="PS50112">
    <property type="entry name" value="PAS"/>
    <property type="match status" value="1"/>
</dbReference>
<dbReference type="InterPro" id="IPR001633">
    <property type="entry name" value="EAL_dom"/>
</dbReference>
<dbReference type="NCBIfam" id="TIGR00229">
    <property type="entry name" value="sensory_box"/>
    <property type="match status" value="1"/>
</dbReference>
<evidence type="ECO:0000259" key="4">
    <source>
        <dbReference type="PROSITE" id="PS50885"/>
    </source>
</evidence>
<dbReference type="InterPro" id="IPR003660">
    <property type="entry name" value="HAMP_dom"/>
</dbReference>
<dbReference type="GO" id="GO:0007165">
    <property type="term" value="P:signal transduction"/>
    <property type="evidence" value="ECO:0007669"/>
    <property type="project" value="InterPro"/>
</dbReference>
<dbReference type="CDD" id="cd00130">
    <property type="entry name" value="PAS"/>
    <property type="match status" value="1"/>
</dbReference>
<accession>A0A6N8EG69</accession>
<dbReference type="EMBL" id="WNKT01000030">
    <property type="protein sequence ID" value="MTW22058.1"/>
    <property type="molecule type" value="Genomic_DNA"/>
</dbReference>
<dbReference type="Proteomes" id="UP000434044">
    <property type="component" value="Unassembled WGS sequence"/>
</dbReference>
<keyword evidence="1" id="KW-0812">Transmembrane</keyword>
<dbReference type="SUPFAM" id="SSF55073">
    <property type="entry name" value="Nucleotide cyclase"/>
    <property type="match status" value="1"/>
</dbReference>
<dbReference type="PANTHER" id="PTHR44757:SF2">
    <property type="entry name" value="BIOFILM ARCHITECTURE MAINTENANCE PROTEIN MBAA"/>
    <property type="match status" value="1"/>
</dbReference>
<evidence type="ECO:0000256" key="1">
    <source>
        <dbReference type="SAM" id="Phobius"/>
    </source>
</evidence>
<dbReference type="OrthoDB" id="9804951at2"/>
<dbReference type="InterPro" id="IPR000014">
    <property type="entry name" value="PAS"/>
</dbReference>
<feature type="domain" description="GGDEF" evidence="5">
    <location>
        <begin position="395"/>
        <end position="529"/>
    </location>
</feature>
<comment type="caution">
    <text evidence="6">The sequence shown here is derived from an EMBL/GenBank/DDBJ whole genome shotgun (WGS) entry which is preliminary data.</text>
</comment>
<dbReference type="InterPro" id="IPR052155">
    <property type="entry name" value="Biofilm_reg_signaling"/>
</dbReference>
<dbReference type="SMART" id="SM00267">
    <property type="entry name" value="GGDEF"/>
    <property type="match status" value="1"/>
</dbReference>
<dbReference type="SMART" id="SM00052">
    <property type="entry name" value="EAL"/>
    <property type="match status" value="1"/>
</dbReference>
<keyword evidence="1" id="KW-1133">Transmembrane helix</keyword>
<dbReference type="InterPro" id="IPR035965">
    <property type="entry name" value="PAS-like_dom_sf"/>
</dbReference>
<feature type="domain" description="PAS" evidence="2">
    <location>
        <begin position="241"/>
        <end position="279"/>
    </location>
</feature>
<dbReference type="Gene3D" id="3.30.70.270">
    <property type="match status" value="1"/>
</dbReference>
<dbReference type="CDD" id="cd01948">
    <property type="entry name" value="EAL"/>
    <property type="match status" value="1"/>
</dbReference>
<dbReference type="CDD" id="cd01949">
    <property type="entry name" value="GGDEF"/>
    <property type="match status" value="1"/>
</dbReference>